<reference evidence="1 2" key="1">
    <citation type="submission" date="2015-01" db="EMBL/GenBank/DDBJ databases">
        <title>Evolution of Trichinella species and genotypes.</title>
        <authorList>
            <person name="Korhonen P.K."/>
            <person name="Edoardo P."/>
            <person name="Giuseppe L.R."/>
            <person name="Gasser R.B."/>
        </authorList>
    </citation>
    <scope>NUCLEOTIDE SEQUENCE [LARGE SCALE GENOMIC DNA]</scope>
    <source>
        <strain evidence="1">ISS141</strain>
    </source>
</reference>
<gene>
    <name evidence="1" type="ORF">T4E_5924</name>
</gene>
<comment type="caution">
    <text evidence="1">The sequence shown here is derived from an EMBL/GenBank/DDBJ whole genome shotgun (WGS) entry which is preliminary data.</text>
</comment>
<proteinExistence type="predicted"/>
<accession>A0A0V0XWU6</accession>
<evidence type="ECO:0000313" key="1">
    <source>
        <dbReference type="EMBL" id="KRX92288.1"/>
    </source>
</evidence>
<dbReference type="Proteomes" id="UP000054815">
    <property type="component" value="Unassembled WGS sequence"/>
</dbReference>
<evidence type="ECO:0000313" key="2">
    <source>
        <dbReference type="Proteomes" id="UP000054815"/>
    </source>
</evidence>
<name>A0A0V0XWU6_TRIPS</name>
<protein>
    <submittedName>
        <fullName evidence="1">Uncharacterized protein</fullName>
    </submittedName>
</protein>
<dbReference type="EMBL" id="JYDU01000115">
    <property type="protein sequence ID" value="KRX92288.1"/>
    <property type="molecule type" value="Genomic_DNA"/>
</dbReference>
<organism evidence="1 2">
    <name type="scientific">Trichinella pseudospiralis</name>
    <name type="common">Parasitic roundworm</name>
    <dbReference type="NCBI Taxonomy" id="6337"/>
    <lineage>
        <taxon>Eukaryota</taxon>
        <taxon>Metazoa</taxon>
        <taxon>Ecdysozoa</taxon>
        <taxon>Nematoda</taxon>
        <taxon>Enoplea</taxon>
        <taxon>Dorylaimia</taxon>
        <taxon>Trichinellida</taxon>
        <taxon>Trichinellidae</taxon>
        <taxon>Trichinella</taxon>
    </lineage>
</organism>
<sequence>MDCVNKNMVSYDCSLQQHHPRIAGKLDIHHLLKMNKYYNLISEFSFYLSHVTITTLVSS</sequence>
<dbReference type="AlphaFoldDB" id="A0A0V0XWU6"/>